<dbReference type="EMBL" id="BGPR01001811">
    <property type="protein sequence ID" value="GBM62357.1"/>
    <property type="molecule type" value="Genomic_DNA"/>
</dbReference>
<gene>
    <name evidence="1" type="ORF">AVEN_166850_1</name>
</gene>
<accession>A0A4Y2H9L3</accession>
<protein>
    <submittedName>
        <fullName evidence="1">Uncharacterized protein</fullName>
    </submittedName>
</protein>
<keyword evidence="2" id="KW-1185">Reference proteome</keyword>
<dbReference type="AlphaFoldDB" id="A0A4Y2H9L3"/>
<evidence type="ECO:0000313" key="1">
    <source>
        <dbReference type="EMBL" id="GBM62357.1"/>
    </source>
</evidence>
<evidence type="ECO:0000313" key="2">
    <source>
        <dbReference type="Proteomes" id="UP000499080"/>
    </source>
</evidence>
<proteinExistence type="predicted"/>
<reference evidence="1 2" key="1">
    <citation type="journal article" date="2019" name="Sci. Rep.">
        <title>Orb-weaving spider Araneus ventricosus genome elucidates the spidroin gene catalogue.</title>
        <authorList>
            <person name="Kono N."/>
            <person name="Nakamura H."/>
            <person name="Ohtoshi R."/>
            <person name="Moran D.A.P."/>
            <person name="Shinohara A."/>
            <person name="Yoshida Y."/>
            <person name="Fujiwara M."/>
            <person name="Mori M."/>
            <person name="Tomita M."/>
            <person name="Arakawa K."/>
        </authorList>
    </citation>
    <scope>NUCLEOTIDE SEQUENCE [LARGE SCALE GENOMIC DNA]</scope>
</reference>
<sequence length="97" mass="10585">MYVAINVLFDDVSVCIGHNGAGTSTTILRLSGPSKEVTNEQMEEVRAVLKNDSSTTTSLIEDFPKNCISKDISEEISPLSTVLIKIEKGEKSVQVKR</sequence>
<name>A0A4Y2H9L3_ARAVE</name>
<dbReference type="Proteomes" id="UP000499080">
    <property type="component" value="Unassembled WGS sequence"/>
</dbReference>
<comment type="caution">
    <text evidence="1">The sequence shown here is derived from an EMBL/GenBank/DDBJ whole genome shotgun (WGS) entry which is preliminary data.</text>
</comment>
<organism evidence="1 2">
    <name type="scientific">Araneus ventricosus</name>
    <name type="common">Orbweaver spider</name>
    <name type="synonym">Epeira ventricosa</name>
    <dbReference type="NCBI Taxonomy" id="182803"/>
    <lineage>
        <taxon>Eukaryota</taxon>
        <taxon>Metazoa</taxon>
        <taxon>Ecdysozoa</taxon>
        <taxon>Arthropoda</taxon>
        <taxon>Chelicerata</taxon>
        <taxon>Arachnida</taxon>
        <taxon>Araneae</taxon>
        <taxon>Araneomorphae</taxon>
        <taxon>Entelegynae</taxon>
        <taxon>Araneoidea</taxon>
        <taxon>Araneidae</taxon>
        <taxon>Araneus</taxon>
    </lineage>
</organism>